<proteinExistence type="predicted"/>
<accession>A0ABN8ZK48</accession>
<organism evidence="1 2">
    <name type="scientific">Rangifer tarandus platyrhynchus</name>
    <name type="common">Svalbard reindeer</name>
    <dbReference type="NCBI Taxonomy" id="3082113"/>
    <lineage>
        <taxon>Eukaryota</taxon>
        <taxon>Metazoa</taxon>
        <taxon>Chordata</taxon>
        <taxon>Craniata</taxon>
        <taxon>Vertebrata</taxon>
        <taxon>Euteleostomi</taxon>
        <taxon>Mammalia</taxon>
        <taxon>Eutheria</taxon>
        <taxon>Laurasiatheria</taxon>
        <taxon>Artiodactyla</taxon>
        <taxon>Ruminantia</taxon>
        <taxon>Pecora</taxon>
        <taxon>Cervidae</taxon>
        <taxon>Odocoileinae</taxon>
        <taxon>Rangifer</taxon>
    </lineage>
</organism>
<gene>
    <name evidence="1" type="ORF">MRATA1EN1_LOCUS22338</name>
</gene>
<protein>
    <submittedName>
        <fullName evidence="1">Uncharacterized protein</fullName>
    </submittedName>
</protein>
<keyword evidence="2" id="KW-1185">Reference proteome</keyword>
<evidence type="ECO:0000313" key="1">
    <source>
        <dbReference type="EMBL" id="CAI9173376.1"/>
    </source>
</evidence>
<dbReference type="Proteomes" id="UP001176941">
    <property type="component" value="Chromosome 33"/>
</dbReference>
<reference evidence="1" key="1">
    <citation type="submission" date="2023-04" db="EMBL/GenBank/DDBJ databases">
        <authorList>
            <consortium name="ELIXIR-Norway"/>
        </authorList>
    </citation>
    <scope>NUCLEOTIDE SEQUENCE [LARGE SCALE GENOMIC DNA]</scope>
</reference>
<name>A0ABN8ZK48_RANTA</name>
<sequence>MLAQEEREGKPASESSMLSQCLMRRQHEVLFLSGPSRLPVHVCRGLGSLAGEKLLFLYCFLWLFVNREDVPGIRASDQGLKETEPSGCTASGHPETLLSSGLTPLARGLPSHTRIRIHALPANLETPPHAGRGGGPQGQCGWWRVCEWLAGKLESTWSASAVCPSDHLSWLPAHSQTRKRVRIEGP</sequence>
<evidence type="ECO:0000313" key="2">
    <source>
        <dbReference type="Proteomes" id="UP001176941"/>
    </source>
</evidence>
<dbReference type="EMBL" id="OX459969">
    <property type="protein sequence ID" value="CAI9173376.1"/>
    <property type="molecule type" value="Genomic_DNA"/>
</dbReference>